<gene>
    <name evidence="9" type="ORF">AsFPU1_2010</name>
</gene>
<name>A0A401IHC5_APHSA</name>
<dbReference type="AlphaFoldDB" id="A0A401IHC5"/>
<keyword evidence="10" id="KW-1185">Reference proteome</keyword>
<dbReference type="PANTHER" id="PTHR33571">
    <property type="entry name" value="SSL8005 PROTEIN"/>
    <property type="match status" value="1"/>
</dbReference>
<dbReference type="InterPro" id="IPR043519">
    <property type="entry name" value="NT_sf"/>
</dbReference>
<dbReference type="Proteomes" id="UP000287247">
    <property type="component" value="Unassembled WGS sequence"/>
</dbReference>
<keyword evidence="3" id="KW-0548">Nucleotidyltransferase</keyword>
<organism evidence="9 10">
    <name type="scientific">Aphanothece sacrum FPU1</name>
    <dbReference type="NCBI Taxonomy" id="1920663"/>
    <lineage>
        <taxon>Bacteria</taxon>
        <taxon>Bacillati</taxon>
        <taxon>Cyanobacteriota</taxon>
        <taxon>Cyanophyceae</taxon>
        <taxon>Oscillatoriophycideae</taxon>
        <taxon>Chroococcales</taxon>
        <taxon>Aphanothecaceae</taxon>
        <taxon>Aphanothece</taxon>
    </lineage>
</organism>
<evidence type="ECO:0000313" key="9">
    <source>
        <dbReference type="EMBL" id="GBF80606.1"/>
    </source>
</evidence>
<comment type="caution">
    <text evidence="9">The sequence shown here is derived from an EMBL/GenBank/DDBJ whole genome shotgun (WGS) entry which is preliminary data.</text>
</comment>
<dbReference type="Gene3D" id="3.30.460.10">
    <property type="entry name" value="Beta Polymerase, domain 2"/>
    <property type="match status" value="1"/>
</dbReference>
<protein>
    <submittedName>
        <fullName evidence="9">DNA polymerase beta domain-containing protein region</fullName>
    </submittedName>
</protein>
<dbReference type="GO" id="GO:0005524">
    <property type="term" value="F:ATP binding"/>
    <property type="evidence" value="ECO:0007669"/>
    <property type="project" value="UniProtKB-KW"/>
</dbReference>
<keyword evidence="4" id="KW-0479">Metal-binding</keyword>
<evidence type="ECO:0000256" key="4">
    <source>
        <dbReference type="ARBA" id="ARBA00022723"/>
    </source>
</evidence>
<evidence type="ECO:0000313" key="10">
    <source>
        <dbReference type="Proteomes" id="UP000287247"/>
    </source>
</evidence>
<keyword evidence="7" id="KW-0460">Magnesium</keyword>
<proteinExistence type="predicted"/>
<evidence type="ECO:0000256" key="2">
    <source>
        <dbReference type="ARBA" id="ARBA00022679"/>
    </source>
</evidence>
<evidence type="ECO:0000256" key="6">
    <source>
        <dbReference type="ARBA" id="ARBA00022840"/>
    </source>
</evidence>
<evidence type="ECO:0000256" key="3">
    <source>
        <dbReference type="ARBA" id="ARBA00022695"/>
    </source>
</evidence>
<dbReference type="CDD" id="cd05403">
    <property type="entry name" value="NT_KNTase_like"/>
    <property type="match status" value="1"/>
</dbReference>
<evidence type="ECO:0000259" key="8">
    <source>
        <dbReference type="Pfam" id="PF18765"/>
    </source>
</evidence>
<dbReference type="InterPro" id="IPR052038">
    <property type="entry name" value="Type-VII_TA_antitoxin"/>
</dbReference>
<feature type="domain" description="Polymerase beta nucleotidyltransferase" evidence="8">
    <location>
        <begin position="14"/>
        <end position="96"/>
    </location>
</feature>
<dbReference type="EMBL" id="BDQK01000009">
    <property type="protein sequence ID" value="GBF80606.1"/>
    <property type="molecule type" value="Genomic_DNA"/>
</dbReference>
<comment type="cofactor">
    <cofactor evidence="1">
        <name>Mg(2+)</name>
        <dbReference type="ChEBI" id="CHEBI:18420"/>
    </cofactor>
</comment>
<keyword evidence="6" id="KW-0067">ATP-binding</keyword>
<dbReference type="GO" id="GO:0016779">
    <property type="term" value="F:nucleotidyltransferase activity"/>
    <property type="evidence" value="ECO:0007669"/>
    <property type="project" value="UniProtKB-KW"/>
</dbReference>
<accession>A0A401IHC5</accession>
<evidence type="ECO:0000256" key="1">
    <source>
        <dbReference type="ARBA" id="ARBA00001946"/>
    </source>
</evidence>
<sequence length="106" mass="12500">MPTQENLPILLPQNKIKAFCQQYKIQKLSLFGSVLRKDFTTESDLDFLVEFLPEAKITYFDLAQMERELSLILDGRKIDLRTPAELSHYFRQEVLEIALVQYYVQN</sequence>
<dbReference type="PANTHER" id="PTHR33571:SF12">
    <property type="entry name" value="BSL3053 PROTEIN"/>
    <property type="match status" value="1"/>
</dbReference>
<dbReference type="SUPFAM" id="SSF81301">
    <property type="entry name" value="Nucleotidyltransferase"/>
    <property type="match status" value="1"/>
</dbReference>
<dbReference type="InterPro" id="IPR041633">
    <property type="entry name" value="Polbeta"/>
</dbReference>
<dbReference type="Pfam" id="PF18765">
    <property type="entry name" value="Polbeta"/>
    <property type="match status" value="1"/>
</dbReference>
<dbReference type="GO" id="GO:0046872">
    <property type="term" value="F:metal ion binding"/>
    <property type="evidence" value="ECO:0007669"/>
    <property type="project" value="UniProtKB-KW"/>
</dbReference>
<reference evidence="10" key="1">
    <citation type="submission" date="2017-05" db="EMBL/GenBank/DDBJ databases">
        <title>Physiological properties and genetic analysis related to exopolysaccharide production of fresh-water unicellular cyanobacterium Aphanothece sacrum, Suizenji Nori, that has been cultured as a food source in Japan.</title>
        <authorList>
            <person name="Kanesaki Y."/>
            <person name="Yoshikawa S."/>
            <person name="Ohki K."/>
        </authorList>
    </citation>
    <scope>NUCLEOTIDE SEQUENCE [LARGE SCALE GENOMIC DNA]</scope>
    <source>
        <strain evidence="10">FPU1</strain>
    </source>
</reference>
<dbReference type="RefSeq" id="WP_124972348.1">
    <property type="nucleotide sequence ID" value="NZ_BDQK01000009.1"/>
</dbReference>
<keyword evidence="2" id="KW-0808">Transferase</keyword>
<evidence type="ECO:0000256" key="7">
    <source>
        <dbReference type="ARBA" id="ARBA00022842"/>
    </source>
</evidence>
<dbReference type="OrthoDB" id="560823at2"/>
<evidence type="ECO:0000256" key="5">
    <source>
        <dbReference type="ARBA" id="ARBA00022741"/>
    </source>
</evidence>
<keyword evidence="5" id="KW-0547">Nucleotide-binding</keyword>